<gene>
    <name evidence="1" type="ORF">BLA60_15620</name>
</gene>
<dbReference type="PANTHER" id="PTHR10151">
    <property type="entry name" value="ECTONUCLEOTIDE PYROPHOSPHATASE/PHOSPHODIESTERASE"/>
    <property type="match status" value="1"/>
</dbReference>
<protein>
    <recommendedName>
        <fullName evidence="3">Type I phosphodiesterase/nucleotide pyrophosphatase</fullName>
    </recommendedName>
</protein>
<dbReference type="InterPro" id="IPR017850">
    <property type="entry name" value="Alkaline_phosphatase_core_sf"/>
</dbReference>
<dbReference type="AlphaFoldDB" id="A0A7Z0WN44"/>
<proteinExistence type="predicted"/>
<dbReference type="PANTHER" id="PTHR10151:SF120">
    <property type="entry name" value="BIS(5'-ADENOSYL)-TRIPHOSPHATASE"/>
    <property type="match status" value="1"/>
</dbReference>
<keyword evidence="2" id="KW-1185">Reference proteome</keyword>
<evidence type="ECO:0000313" key="2">
    <source>
        <dbReference type="Proteomes" id="UP000185696"/>
    </source>
</evidence>
<dbReference type="Pfam" id="PF01663">
    <property type="entry name" value="Phosphodiest"/>
    <property type="match status" value="2"/>
</dbReference>
<dbReference type="EMBL" id="MSIF01000006">
    <property type="protein sequence ID" value="OLF10602.1"/>
    <property type="molecule type" value="Genomic_DNA"/>
</dbReference>
<comment type="caution">
    <text evidence="1">The sequence shown here is derived from an EMBL/GenBank/DDBJ whole genome shotgun (WGS) entry which is preliminary data.</text>
</comment>
<dbReference type="InterPro" id="IPR002591">
    <property type="entry name" value="Phosphodiest/P_Trfase"/>
</dbReference>
<evidence type="ECO:0008006" key="3">
    <source>
        <dbReference type="Google" id="ProtNLM"/>
    </source>
</evidence>
<name>A0A7Z0WN44_9PSEU</name>
<dbReference type="Proteomes" id="UP000185696">
    <property type="component" value="Unassembled WGS sequence"/>
</dbReference>
<dbReference type="SUPFAM" id="SSF53649">
    <property type="entry name" value="Alkaline phosphatase-like"/>
    <property type="match status" value="1"/>
</dbReference>
<reference evidence="1 2" key="1">
    <citation type="submission" date="2016-12" db="EMBL/GenBank/DDBJ databases">
        <title>The draft genome sequence of Actinophytocola xinjiangensis.</title>
        <authorList>
            <person name="Wang W."/>
            <person name="Yuan L."/>
        </authorList>
    </citation>
    <scope>NUCLEOTIDE SEQUENCE [LARGE SCALE GENOMIC DNA]</scope>
    <source>
        <strain evidence="1 2">CGMCC 4.4663</strain>
    </source>
</reference>
<dbReference type="GO" id="GO:0016787">
    <property type="term" value="F:hydrolase activity"/>
    <property type="evidence" value="ECO:0007669"/>
    <property type="project" value="UniProtKB-ARBA"/>
</dbReference>
<dbReference type="Gene3D" id="3.40.720.10">
    <property type="entry name" value="Alkaline Phosphatase, subunit A"/>
    <property type="match status" value="2"/>
</dbReference>
<organism evidence="1 2">
    <name type="scientific">Actinophytocola xinjiangensis</name>
    <dbReference type="NCBI Taxonomy" id="485602"/>
    <lineage>
        <taxon>Bacteria</taxon>
        <taxon>Bacillati</taxon>
        <taxon>Actinomycetota</taxon>
        <taxon>Actinomycetes</taxon>
        <taxon>Pseudonocardiales</taxon>
        <taxon>Pseudonocardiaceae</taxon>
    </lineage>
</organism>
<accession>A0A7Z0WN44</accession>
<evidence type="ECO:0000313" key="1">
    <source>
        <dbReference type="EMBL" id="OLF10602.1"/>
    </source>
</evidence>
<sequence>MSRLFVLGIDGLPPTTLDRFLAEGLLPNCAKLLQTSARLSVTPTLPAVTSPGWMTIASGAHPATHGVVNLLQPTPGEAPDSVRNGFDRRLVKAEYLWEVLAEHDRPAMVVKYPGSWPPQNTGFVQVDGAGGYADITCRFEALPSAAYMCGVEAPQQAAGGCCAVPRGFEEHYRIDSNGANGHITVHARKPLGWSDLPAGCIPEFESTLPVQPSGQQRRELLHALAYPSSDGARLLIRRRKSDDGAVADLAVGQWSDWIREEGHQGAFMFRVKLLELDLTNRIMRIYRTEGHRVDGFTTPSELASELVDAAGPPCEWTGTFDYMNGLLDIETQLEVYDAHTAWLERTIRHLAGNPWDGFFVHWHVVEYAHHIAGSCLDDSHPLADRDRDRYLGFLRETYRLMDRLVGTVLDCVEADDGVALVSDHGHDLVHTMFHVNDFFREQGWLVAHEHDDSVHIDWSKSRAYALFPGLVVLNRESWWSGGIVHEDEVGGLVEEITAGLRGLVDPRTGQPVVTGVLDADEMATYGQSGEHAPDLFFSMARGYEPATRLRAGREPYFVLTEPGVELTSGHGSFHPASPSARTLALLRHPSLEPGSVGQLPVAMVDLAPTFAQLLGVRAPRDADGRPLNLHALGVLREQR</sequence>